<name>A0AA96V659_9EURY</name>
<dbReference type="Proteomes" id="UP001303587">
    <property type="component" value="Chromosome"/>
</dbReference>
<reference evidence="1 2" key="1">
    <citation type="submission" date="2023-07" db="EMBL/GenBank/DDBJ databases">
        <title>Closed genoem sequence of Methanosarcinaceae archaeon Ac7.</title>
        <authorList>
            <person name="Poehlein A."/>
            <person name="Protasov E."/>
            <person name="Platt K."/>
            <person name="Reeh H."/>
            <person name="Daniel R."/>
            <person name="Brune A."/>
        </authorList>
    </citation>
    <scope>NUCLEOTIDE SEQUENCE [LARGE SCALE GENOMIC DNA]</scope>
    <source>
        <strain evidence="1 2">Ac7</strain>
    </source>
</reference>
<sequence length="94" mass="11001">MTLVLAIRDPETKSCWVGTDSRILYQNWFVETTTRSTEKIMKRDSCIIGHSGHLRDGNLIDENWFPPLEILLKHRGEVQDFLQNQLNLKNECKN</sequence>
<dbReference type="GeneID" id="89230873"/>
<keyword evidence="2" id="KW-1185">Reference proteome</keyword>
<proteinExistence type="predicted"/>
<evidence type="ECO:0000313" key="2">
    <source>
        <dbReference type="Proteomes" id="UP001303587"/>
    </source>
</evidence>
<dbReference type="EMBL" id="CP131060">
    <property type="protein sequence ID" value="WNY26205.1"/>
    <property type="molecule type" value="Genomic_DNA"/>
</dbReference>
<accession>A0AA96V659</accession>
<dbReference type="AlphaFoldDB" id="A0AA96V659"/>
<organism evidence="1 2">
    <name type="scientific">Methanolapillus millepedarum</name>
    <dbReference type="NCBI Taxonomy" id="3028296"/>
    <lineage>
        <taxon>Archaea</taxon>
        <taxon>Methanobacteriati</taxon>
        <taxon>Methanobacteriota</taxon>
        <taxon>Stenosarchaea group</taxon>
        <taxon>Methanomicrobia</taxon>
        <taxon>Methanosarcinales</taxon>
        <taxon>Methanosarcinaceae</taxon>
        <taxon>Methanolapillus</taxon>
    </lineage>
</organism>
<dbReference type="RefSeq" id="WP_338102535.1">
    <property type="nucleotide sequence ID" value="NZ_CP131060.1"/>
</dbReference>
<evidence type="ECO:0000313" key="1">
    <source>
        <dbReference type="EMBL" id="WNY26205.1"/>
    </source>
</evidence>
<gene>
    <name evidence="1" type="ORF">MsAc7_17780</name>
</gene>
<protein>
    <submittedName>
        <fullName evidence="1">Uncharacterized protein</fullName>
    </submittedName>
</protein>